<dbReference type="SUPFAM" id="SSF53850">
    <property type="entry name" value="Periplasmic binding protein-like II"/>
    <property type="match status" value="1"/>
</dbReference>
<dbReference type="Gene3D" id="3.40.190.10">
    <property type="entry name" value="Periplasmic binding protein-like II"/>
    <property type="match status" value="1"/>
</dbReference>
<evidence type="ECO:0000256" key="1">
    <source>
        <dbReference type="SAM" id="SignalP"/>
    </source>
</evidence>
<proteinExistence type="predicted"/>
<gene>
    <name evidence="2" type="ORF">AVDCRST_MAG75-673</name>
</gene>
<reference evidence="2" key="1">
    <citation type="submission" date="2020-02" db="EMBL/GenBank/DDBJ databases">
        <authorList>
            <person name="Meier V. D."/>
        </authorList>
    </citation>
    <scope>NUCLEOTIDE SEQUENCE</scope>
    <source>
        <strain evidence="2">AVDCRST_MAG75</strain>
    </source>
</reference>
<feature type="chain" id="PRO_5038340050" description="ABC transporter, substrate-binding protein (Cluster 1, maltose/g3p/polyamine/iron)" evidence="1">
    <location>
        <begin position="24"/>
        <end position="482"/>
    </location>
</feature>
<evidence type="ECO:0008006" key="3">
    <source>
        <dbReference type="Google" id="ProtNLM"/>
    </source>
</evidence>
<dbReference type="InterPro" id="IPR006059">
    <property type="entry name" value="SBP"/>
</dbReference>
<dbReference type="NCBIfam" id="TIGR01409">
    <property type="entry name" value="TAT_signal_seq"/>
    <property type="match status" value="1"/>
</dbReference>
<accession>A0A6J4N502</accession>
<dbReference type="InterPro" id="IPR006311">
    <property type="entry name" value="TAT_signal"/>
</dbReference>
<keyword evidence="1" id="KW-0732">Signal</keyword>
<dbReference type="InterPro" id="IPR050490">
    <property type="entry name" value="Bact_solute-bd_prot1"/>
</dbReference>
<evidence type="ECO:0000313" key="2">
    <source>
        <dbReference type="EMBL" id="CAA9377556.1"/>
    </source>
</evidence>
<dbReference type="InterPro" id="IPR019546">
    <property type="entry name" value="TAT_signal_bac_arc"/>
</dbReference>
<dbReference type="EMBL" id="CADCUO010000043">
    <property type="protein sequence ID" value="CAA9377556.1"/>
    <property type="molecule type" value="Genomic_DNA"/>
</dbReference>
<name>A0A6J4N502_9ACTN</name>
<dbReference type="PROSITE" id="PS51318">
    <property type="entry name" value="TAT"/>
    <property type="match status" value="1"/>
</dbReference>
<dbReference type="PANTHER" id="PTHR43649">
    <property type="entry name" value="ARABINOSE-BINDING PROTEIN-RELATED"/>
    <property type="match status" value="1"/>
</dbReference>
<dbReference type="PROSITE" id="PS51257">
    <property type="entry name" value="PROKAR_LIPOPROTEIN"/>
    <property type="match status" value="1"/>
</dbReference>
<organism evidence="2">
    <name type="scientific">uncultured Propionibacteriaceae bacterium</name>
    <dbReference type="NCBI Taxonomy" id="257457"/>
    <lineage>
        <taxon>Bacteria</taxon>
        <taxon>Bacillati</taxon>
        <taxon>Actinomycetota</taxon>
        <taxon>Actinomycetes</taxon>
        <taxon>Propionibacteriales</taxon>
        <taxon>Propionibacteriaceae</taxon>
        <taxon>environmental samples</taxon>
    </lineage>
</organism>
<feature type="signal peptide" evidence="1">
    <location>
        <begin position="1"/>
        <end position="23"/>
    </location>
</feature>
<dbReference type="AlphaFoldDB" id="A0A6J4N502"/>
<protein>
    <recommendedName>
        <fullName evidence="3">ABC transporter, substrate-binding protein (Cluster 1, maltose/g3p/polyamine/iron)</fullName>
    </recommendedName>
</protein>
<dbReference type="PANTHER" id="PTHR43649:SF12">
    <property type="entry name" value="DIACETYLCHITOBIOSE BINDING PROTEIN DASA"/>
    <property type="match status" value="1"/>
</dbReference>
<dbReference type="Pfam" id="PF13416">
    <property type="entry name" value="SBP_bac_8"/>
    <property type="match status" value="1"/>
</dbReference>
<sequence length="482" mass="51920">MSAMTRRRFLQGSSALAMAAALAACGSDDQGSGSGSGGGDGAGLQWWDHFSSFQKFHAEWAAKQSESLGTKVTYSYYEASKAPEALQLANQAKALPDIYSNVVGIPLGALVKDKWVHELDLSKEILDALPEGLNTEGITNIDGKLYGLPLFSFRQYTAVTWFNTDHFTKAGLDPNAPPATYDAFREACQKLKGAGIAPMTLALGADGGRVRDEMDDMAQTGGFPGYQGLNFTTGEYQYHHDAYVNGIEFWKELYDSGMMLPGTNNFSVVNARTRFASGGVAFFIDGPWLPGGSRVLQPDILPKIGGGQILTAEAGAKVATYRGLGAPSFFVSGSSKDPENATKIIESFTTEEYQKSMTAAMDQPPVDLDVVDSADVIEPYKKIINLFKQQVFQAPQAIVRNPDISAVDAQRKPITPHLGQVMQGYLGGNITDLRGALKKLSDAFEADREQAITAAKSSGADVSPDDYAFKDWKPGADYTYGK</sequence>